<dbReference type="EMBL" id="AFBI03000043">
    <property type="protein sequence ID" value="EJW03183.1"/>
    <property type="molecule type" value="Genomic_DNA"/>
</dbReference>
<protein>
    <submittedName>
        <fullName evidence="2">Uncharacterized protein</fullName>
    </submittedName>
</protein>
<organism evidence="2 3">
    <name type="scientific">Edhazardia aedis (strain USNM 41457)</name>
    <name type="common">Microsporidian parasite</name>
    <dbReference type="NCBI Taxonomy" id="1003232"/>
    <lineage>
        <taxon>Eukaryota</taxon>
        <taxon>Fungi</taxon>
        <taxon>Fungi incertae sedis</taxon>
        <taxon>Microsporidia</taxon>
        <taxon>Edhazardia</taxon>
    </lineage>
</organism>
<keyword evidence="1" id="KW-0472">Membrane</keyword>
<keyword evidence="1" id="KW-1133">Transmembrane helix</keyword>
<dbReference type="InParanoid" id="J8ZU48"/>
<keyword evidence="3" id="KW-1185">Reference proteome</keyword>
<sequence length="102" mass="11969">MLYFGLELFCLLVVADFNIVVFLKNLMVLRNSFLHTFIEILCNKRTFYQFFCASVNFSDSLLNILSQRTLYMSAYHYENDKIIRNATYQISTCSPQITLLSL</sequence>
<feature type="transmembrane region" description="Helical" evidence="1">
    <location>
        <begin position="6"/>
        <end position="23"/>
    </location>
</feature>
<proteinExistence type="predicted"/>
<name>J8ZU48_EDHAE</name>
<dbReference type="HOGENOM" id="CLU_2277435_0_0_1"/>
<dbReference type="Proteomes" id="UP000003163">
    <property type="component" value="Unassembled WGS sequence"/>
</dbReference>
<keyword evidence="1" id="KW-0812">Transmembrane</keyword>
<gene>
    <name evidence="2" type="ORF">EDEG_02436</name>
</gene>
<accession>J8ZU48</accession>
<comment type="caution">
    <text evidence="2">The sequence shown here is derived from an EMBL/GenBank/DDBJ whole genome shotgun (WGS) entry which is preliminary data.</text>
</comment>
<evidence type="ECO:0000313" key="3">
    <source>
        <dbReference type="Proteomes" id="UP000003163"/>
    </source>
</evidence>
<evidence type="ECO:0000256" key="1">
    <source>
        <dbReference type="SAM" id="Phobius"/>
    </source>
</evidence>
<reference evidence="3" key="2">
    <citation type="submission" date="2015-07" db="EMBL/GenBank/DDBJ databases">
        <title>Contrasting host-pathogen interactions and genome evolution in two generalist and specialist microsporidian pathogens of mosquitoes.</title>
        <authorList>
            <consortium name="The Broad Institute Genomics Platform"/>
            <consortium name="The Broad Institute Genome Sequencing Center for Infectious Disease"/>
            <person name="Cuomo C.A."/>
            <person name="Sanscrainte N.D."/>
            <person name="Goldberg J.M."/>
            <person name="Heiman D."/>
            <person name="Young S."/>
            <person name="Zeng Q."/>
            <person name="Becnel J.J."/>
            <person name="Birren B.W."/>
        </authorList>
    </citation>
    <scope>NUCLEOTIDE SEQUENCE [LARGE SCALE GENOMIC DNA]</scope>
    <source>
        <strain evidence="3">USNM 41457</strain>
    </source>
</reference>
<dbReference type="VEuPathDB" id="MicrosporidiaDB:EDEG_02436"/>
<reference evidence="2 3" key="1">
    <citation type="submission" date="2011-08" db="EMBL/GenBank/DDBJ databases">
        <authorList>
            <person name="Liu Z.J."/>
            <person name="Shi F.L."/>
            <person name="Lu J.Q."/>
            <person name="Li M."/>
            <person name="Wang Z.L."/>
        </authorList>
    </citation>
    <scope>NUCLEOTIDE SEQUENCE [LARGE SCALE GENOMIC DNA]</scope>
    <source>
        <strain evidence="2 3">USNM 41457</strain>
    </source>
</reference>
<evidence type="ECO:0000313" key="2">
    <source>
        <dbReference type="EMBL" id="EJW03183.1"/>
    </source>
</evidence>
<dbReference type="AlphaFoldDB" id="J8ZU48"/>